<protein>
    <submittedName>
        <fullName evidence="2">Uncharacterized protein</fullName>
    </submittedName>
</protein>
<comment type="caution">
    <text evidence="2">The sequence shown here is derived from an EMBL/GenBank/DDBJ whole genome shotgun (WGS) entry which is preliminary data.</text>
</comment>
<dbReference type="Proteomes" id="UP000594638">
    <property type="component" value="Unassembled WGS sequence"/>
</dbReference>
<dbReference type="EMBL" id="CACTIH010005545">
    <property type="protein sequence ID" value="CAA2997189.1"/>
    <property type="molecule type" value="Genomic_DNA"/>
</dbReference>
<evidence type="ECO:0000256" key="1">
    <source>
        <dbReference type="SAM" id="MobiDB-lite"/>
    </source>
</evidence>
<reference evidence="2 3" key="1">
    <citation type="submission" date="2019-12" db="EMBL/GenBank/DDBJ databases">
        <authorList>
            <person name="Alioto T."/>
            <person name="Alioto T."/>
            <person name="Gomez Garrido J."/>
        </authorList>
    </citation>
    <scope>NUCLEOTIDE SEQUENCE [LARGE SCALE GENOMIC DNA]</scope>
</reference>
<proteinExistence type="predicted"/>
<evidence type="ECO:0000313" key="2">
    <source>
        <dbReference type="EMBL" id="CAA2997189.1"/>
    </source>
</evidence>
<name>A0A8S0SY57_OLEEU</name>
<feature type="region of interest" description="Disordered" evidence="1">
    <location>
        <begin position="1"/>
        <end position="27"/>
    </location>
</feature>
<evidence type="ECO:0000313" key="3">
    <source>
        <dbReference type="Proteomes" id="UP000594638"/>
    </source>
</evidence>
<feature type="non-terminal residue" evidence="2">
    <location>
        <position position="1"/>
    </location>
</feature>
<dbReference type="Gramene" id="OE9A120951T1">
    <property type="protein sequence ID" value="OE9A120951C1"/>
    <property type="gene ID" value="OE9A120951"/>
</dbReference>
<organism evidence="2 3">
    <name type="scientific">Olea europaea subsp. europaea</name>
    <dbReference type="NCBI Taxonomy" id="158383"/>
    <lineage>
        <taxon>Eukaryota</taxon>
        <taxon>Viridiplantae</taxon>
        <taxon>Streptophyta</taxon>
        <taxon>Embryophyta</taxon>
        <taxon>Tracheophyta</taxon>
        <taxon>Spermatophyta</taxon>
        <taxon>Magnoliopsida</taxon>
        <taxon>eudicotyledons</taxon>
        <taxon>Gunneridae</taxon>
        <taxon>Pentapetalae</taxon>
        <taxon>asterids</taxon>
        <taxon>lamiids</taxon>
        <taxon>Lamiales</taxon>
        <taxon>Oleaceae</taxon>
        <taxon>Oleeae</taxon>
        <taxon>Olea</taxon>
    </lineage>
</organism>
<feature type="compositionally biased region" description="Polar residues" evidence="1">
    <location>
        <begin position="1"/>
        <end position="22"/>
    </location>
</feature>
<keyword evidence="3" id="KW-1185">Reference proteome</keyword>
<sequence>PESTPQPAAESTNYFQNTSGNRKSLRKRKTPSYLKDVFVVDTVVHKLLKERTLTINLKIFGENAVIRRGAFTKTKRPWTVAILMMECFIIKL</sequence>
<accession>A0A8S0SY57</accession>
<dbReference type="AlphaFoldDB" id="A0A8S0SY57"/>
<gene>
    <name evidence="2" type="ORF">OLEA9_A120951</name>
</gene>